<comment type="caution">
    <text evidence="3">The sequence shown here is derived from an EMBL/GenBank/DDBJ whole genome shotgun (WGS) entry which is preliminary data.</text>
</comment>
<evidence type="ECO:0000256" key="2">
    <source>
        <dbReference type="SAM" id="MobiDB-lite"/>
    </source>
</evidence>
<dbReference type="EMBL" id="CAJVQB010025293">
    <property type="protein sequence ID" value="CAG8806031.1"/>
    <property type="molecule type" value="Genomic_DNA"/>
</dbReference>
<keyword evidence="1" id="KW-0175">Coiled coil</keyword>
<evidence type="ECO:0000313" key="4">
    <source>
        <dbReference type="Proteomes" id="UP000789901"/>
    </source>
</evidence>
<evidence type="ECO:0000313" key="3">
    <source>
        <dbReference type="EMBL" id="CAG8806031.1"/>
    </source>
</evidence>
<organism evidence="3 4">
    <name type="scientific">Gigaspora margarita</name>
    <dbReference type="NCBI Taxonomy" id="4874"/>
    <lineage>
        <taxon>Eukaryota</taxon>
        <taxon>Fungi</taxon>
        <taxon>Fungi incertae sedis</taxon>
        <taxon>Mucoromycota</taxon>
        <taxon>Glomeromycotina</taxon>
        <taxon>Glomeromycetes</taxon>
        <taxon>Diversisporales</taxon>
        <taxon>Gigasporaceae</taxon>
        <taxon>Gigaspora</taxon>
    </lineage>
</organism>
<feature type="compositionally biased region" description="Polar residues" evidence="2">
    <location>
        <begin position="83"/>
        <end position="102"/>
    </location>
</feature>
<feature type="region of interest" description="Disordered" evidence="2">
    <location>
        <begin position="83"/>
        <end position="104"/>
    </location>
</feature>
<sequence length="325" mass="37152">MSSELELLRQRVTKPETENTKLKQIIKEIANARNENTRLKQIIKQNRTTNDASQIPILSHINGHSDENGSTDSLNLEQVQSDISPKINSNNTPKQVENTSDDASYPDICQESKNQCFTSPIYMKPKSLEDKAVDDFLDLQNKEIVSNMMRERNREKKFQDQESIQKTSAKSEQMSTDQTHNTISPKIKIPYDQKVERGLMHELSVCAKENLTIQEINVQIPDLPLKKILIDSDEVMAQIIKLLSKEKRKEVINKLTMHFTDSPKLDLYFSVDKEGEHQSDAYWVLGPGIPLDEVLKAYPENAVPNQPIVWNHTLKFPDKSIAVEA</sequence>
<feature type="region of interest" description="Disordered" evidence="2">
    <location>
        <begin position="153"/>
        <end position="179"/>
    </location>
</feature>
<reference evidence="3 4" key="1">
    <citation type="submission" date="2021-06" db="EMBL/GenBank/DDBJ databases">
        <authorList>
            <person name="Kallberg Y."/>
            <person name="Tangrot J."/>
            <person name="Rosling A."/>
        </authorList>
    </citation>
    <scope>NUCLEOTIDE SEQUENCE [LARGE SCALE GENOMIC DNA]</scope>
    <source>
        <strain evidence="3 4">120-4 pot B 10/14</strain>
    </source>
</reference>
<proteinExistence type="predicted"/>
<accession>A0ABN7VYS1</accession>
<dbReference type="Proteomes" id="UP000789901">
    <property type="component" value="Unassembled WGS sequence"/>
</dbReference>
<evidence type="ECO:0000256" key="1">
    <source>
        <dbReference type="SAM" id="Coils"/>
    </source>
</evidence>
<feature type="coiled-coil region" evidence="1">
    <location>
        <begin position="22"/>
        <end position="49"/>
    </location>
</feature>
<gene>
    <name evidence="3" type="ORF">GMARGA_LOCUS24212</name>
</gene>
<protein>
    <submittedName>
        <fullName evidence="3">6415_t:CDS:1</fullName>
    </submittedName>
</protein>
<keyword evidence="4" id="KW-1185">Reference proteome</keyword>
<feature type="compositionally biased region" description="Polar residues" evidence="2">
    <location>
        <begin position="161"/>
        <end position="179"/>
    </location>
</feature>
<name>A0ABN7VYS1_GIGMA</name>